<dbReference type="STRING" id="947166.A0A1D1UK19"/>
<protein>
    <submittedName>
        <fullName evidence="3">Uncharacterized protein</fullName>
    </submittedName>
</protein>
<dbReference type="Proteomes" id="UP000186922">
    <property type="component" value="Unassembled WGS sequence"/>
</dbReference>
<evidence type="ECO:0000256" key="1">
    <source>
        <dbReference type="ARBA" id="ARBA00008839"/>
    </source>
</evidence>
<dbReference type="Pfam" id="PF03359">
    <property type="entry name" value="GKAP"/>
    <property type="match status" value="1"/>
</dbReference>
<dbReference type="GO" id="GO:0023052">
    <property type="term" value="P:signaling"/>
    <property type="evidence" value="ECO:0007669"/>
    <property type="project" value="InterPro"/>
</dbReference>
<evidence type="ECO:0000256" key="2">
    <source>
        <dbReference type="SAM" id="MobiDB-lite"/>
    </source>
</evidence>
<feature type="compositionally biased region" description="Polar residues" evidence="2">
    <location>
        <begin position="99"/>
        <end position="112"/>
    </location>
</feature>
<feature type="compositionally biased region" description="Pro residues" evidence="2">
    <location>
        <begin position="185"/>
        <end position="195"/>
    </location>
</feature>
<feature type="compositionally biased region" description="Low complexity" evidence="2">
    <location>
        <begin position="262"/>
        <end position="279"/>
    </location>
</feature>
<dbReference type="OrthoDB" id="10023951at2759"/>
<reference evidence="3 4" key="1">
    <citation type="journal article" date="2016" name="Nat. Commun.">
        <title>Extremotolerant tardigrade genome and improved radiotolerance of human cultured cells by tardigrade-unique protein.</title>
        <authorList>
            <person name="Hashimoto T."/>
            <person name="Horikawa D.D."/>
            <person name="Saito Y."/>
            <person name="Kuwahara H."/>
            <person name="Kozuka-Hata H."/>
            <person name="Shin-I T."/>
            <person name="Minakuchi Y."/>
            <person name="Ohishi K."/>
            <person name="Motoyama A."/>
            <person name="Aizu T."/>
            <person name="Enomoto A."/>
            <person name="Kondo K."/>
            <person name="Tanaka S."/>
            <person name="Hara Y."/>
            <person name="Koshikawa S."/>
            <person name="Sagara H."/>
            <person name="Miura T."/>
            <person name="Yokobori S."/>
            <person name="Miyagawa K."/>
            <person name="Suzuki Y."/>
            <person name="Kubo T."/>
            <person name="Oyama M."/>
            <person name="Kohara Y."/>
            <person name="Fujiyama A."/>
            <person name="Arakawa K."/>
            <person name="Katayama T."/>
            <person name="Toyoda A."/>
            <person name="Kunieda T."/>
        </authorList>
    </citation>
    <scope>NUCLEOTIDE SEQUENCE [LARGE SCALE GENOMIC DNA]</scope>
    <source>
        <strain evidence="3 4">YOKOZUNA-1</strain>
    </source>
</reference>
<proteinExistence type="inferred from homology"/>
<dbReference type="PANTHER" id="PTHR12353">
    <property type="entry name" value="DISKS LARGE-ASSOCIATED PROTEIN DAP SAP90/PSD-95-ASSOCIATED PROTEIN"/>
    <property type="match status" value="1"/>
</dbReference>
<dbReference type="AlphaFoldDB" id="A0A1D1UK19"/>
<accession>A0A1D1UK19</accession>
<evidence type="ECO:0000313" key="4">
    <source>
        <dbReference type="Proteomes" id="UP000186922"/>
    </source>
</evidence>
<organism evidence="3 4">
    <name type="scientific">Ramazzottius varieornatus</name>
    <name type="common">Water bear</name>
    <name type="synonym">Tardigrade</name>
    <dbReference type="NCBI Taxonomy" id="947166"/>
    <lineage>
        <taxon>Eukaryota</taxon>
        <taxon>Metazoa</taxon>
        <taxon>Ecdysozoa</taxon>
        <taxon>Tardigrada</taxon>
        <taxon>Eutardigrada</taxon>
        <taxon>Parachela</taxon>
        <taxon>Hypsibioidea</taxon>
        <taxon>Ramazzottiidae</taxon>
        <taxon>Ramazzottius</taxon>
    </lineage>
</organism>
<evidence type="ECO:0000313" key="3">
    <source>
        <dbReference type="EMBL" id="GAU90049.1"/>
    </source>
</evidence>
<feature type="region of interest" description="Disordered" evidence="2">
    <location>
        <begin position="503"/>
        <end position="532"/>
    </location>
</feature>
<name>A0A1D1UK19_RAMVA</name>
<dbReference type="PANTHER" id="PTHR12353:SF1">
    <property type="entry name" value="DISKS LARGE-ASSOCIATED PROTEIN 5"/>
    <property type="match status" value="1"/>
</dbReference>
<gene>
    <name evidence="3" type="primary">RvY_02525-1</name>
    <name evidence="3" type="synonym">RvY_02525.1</name>
    <name evidence="3" type="ORF">RvY_02525</name>
</gene>
<feature type="region of interest" description="Disordered" evidence="2">
    <location>
        <begin position="1"/>
        <end position="121"/>
    </location>
</feature>
<feature type="region of interest" description="Disordered" evidence="2">
    <location>
        <begin position="176"/>
        <end position="307"/>
    </location>
</feature>
<sequence length="573" mass="60046">MEGDQNIPPPETAARGPSTSKPKAKDVPPPPAARNSRQPPGGQPVSRGASRGTSAHVQPPRNAPLTKPARPVAAPRGVSAAPTARAARLPAVPAVRNATSRAVSQATGNTSVARRPAQKAAGVAVAAKPAARYMSYTISAAAHSIKSQSNAAIPRPAVAALRVTAPTRAVRAPVKTTAVAAAAPKPQPKAAPKPAPAAAAPSRPAVGPAVRPVARPTKTGGHLQSVASMNGRNGHAVPLTSGPEALPAQPAASQVHRATKTPAAESSSSQPEQAAVAEEGVLPANQPTSNEEQDQPSSSSDVPLPPLVDFHAVKDVGAAVRPGRESFVPNRPRNEQIQYFRDLINKTTTYLTDKSSQWEKVLDTPAEAASISEEGVEFIRLATGQSRLFMAQKLQQFVGLVDDCEFHRGERETSPLDLAGFWDMIKMQVSGIKDKFDHIEALAGNKWVAPPSTSTAHVERKSKNAGKKSVLKPVDANMKPNSTSLGNTATVRSKMAEVIKQKRRELSAGTSSDHHEAEAVVDGPEAQRATEGPETTIYLDAETNSYANDETVMVVGHVVEITEIQIAPETVSA</sequence>
<feature type="compositionally biased region" description="Low complexity" evidence="2">
    <location>
        <begin position="196"/>
        <end position="217"/>
    </location>
</feature>
<dbReference type="InterPro" id="IPR005026">
    <property type="entry name" value="SAPAP"/>
</dbReference>
<dbReference type="EMBL" id="BDGG01000001">
    <property type="protein sequence ID" value="GAU90049.1"/>
    <property type="molecule type" value="Genomic_DNA"/>
</dbReference>
<keyword evidence="4" id="KW-1185">Reference proteome</keyword>
<comment type="caution">
    <text evidence="3">The sequence shown here is derived from an EMBL/GenBank/DDBJ whole genome shotgun (WGS) entry which is preliminary data.</text>
</comment>
<feature type="compositionally biased region" description="Basic and acidic residues" evidence="2">
    <location>
        <begin position="503"/>
        <end position="518"/>
    </location>
</feature>
<comment type="similarity">
    <text evidence="1">Belongs to the SAPAP family.</text>
</comment>
<feature type="compositionally biased region" description="Low complexity" evidence="2">
    <location>
        <begin position="78"/>
        <end position="98"/>
    </location>
</feature>